<dbReference type="KEGG" id="rsq:Rsph17025_0410"/>
<proteinExistence type="predicted"/>
<reference evidence="2" key="1">
    <citation type="submission" date="2007-04" db="EMBL/GenBank/DDBJ databases">
        <title>Complete sequence of chromosome of Rhodobacter sphaeroides ATCC 17025.</title>
        <authorList>
            <consortium name="US DOE Joint Genome Institute"/>
            <person name="Copeland A."/>
            <person name="Lucas S."/>
            <person name="Lapidus A."/>
            <person name="Barry K."/>
            <person name="Detter J.C."/>
            <person name="Glavina del Rio T."/>
            <person name="Hammon N."/>
            <person name="Israni S."/>
            <person name="Dalin E."/>
            <person name="Tice H."/>
            <person name="Pitluck S."/>
            <person name="Chertkov O."/>
            <person name="Brettin T."/>
            <person name="Bruce D."/>
            <person name="Han C."/>
            <person name="Schmutz J."/>
            <person name="Larimer F."/>
            <person name="Land M."/>
            <person name="Hauser L."/>
            <person name="Kyrpides N."/>
            <person name="Kim E."/>
            <person name="Richardson P."/>
            <person name="Mackenzie C."/>
            <person name="Choudhary M."/>
            <person name="Donohue T.J."/>
            <person name="Kaplan S."/>
        </authorList>
    </citation>
    <scope>NUCLEOTIDE SEQUENCE [LARGE SCALE GENOMIC DNA]</scope>
    <source>
        <strain evidence="2">ATCC 17025</strain>
    </source>
</reference>
<protein>
    <submittedName>
        <fullName evidence="2">Uncharacterized protein</fullName>
    </submittedName>
</protein>
<sequence>MLPPDPARNGYGTGGPPAAENIHEPAHLEAGSAGWEVLLAADRAETIPEGPAHAGLSGLVDFVARKPLSA</sequence>
<evidence type="ECO:0000313" key="2">
    <source>
        <dbReference type="EMBL" id="ABP69316.1"/>
    </source>
</evidence>
<dbReference type="STRING" id="349102.Rsph17025_0410"/>
<organism evidence="2">
    <name type="scientific">Cereibacter sphaeroides (strain ATCC 17025 / ATH 2.4.3)</name>
    <name type="common">Rhodobacter sphaeroides</name>
    <dbReference type="NCBI Taxonomy" id="349102"/>
    <lineage>
        <taxon>Bacteria</taxon>
        <taxon>Pseudomonadati</taxon>
        <taxon>Pseudomonadota</taxon>
        <taxon>Alphaproteobacteria</taxon>
        <taxon>Rhodobacterales</taxon>
        <taxon>Paracoccaceae</taxon>
        <taxon>Cereibacter</taxon>
    </lineage>
</organism>
<dbReference type="HOGENOM" id="CLU_2755248_0_0_5"/>
<dbReference type="BioCyc" id="RSPH349102:G1G8M-417-MONOMER"/>
<gene>
    <name evidence="2" type="ordered locus">Rsph17025_0410</name>
</gene>
<name>A4WPK2_CERS5</name>
<feature type="region of interest" description="Disordered" evidence="1">
    <location>
        <begin position="1"/>
        <end position="22"/>
    </location>
</feature>
<evidence type="ECO:0000256" key="1">
    <source>
        <dbReference type="SAM" id="MobiDB-lite"/>
    </source>
</evidence>
<dbReference type="EMBL" id="CP000661">
    <property type="protein sequence ID" value="ABP69316.1"/>
    <property type="molecule type" value="Genomic_DNA"/>
</dbReference>
<accession>A4WPK2</accession>
<dbReference type="AlphaFoldDB" id="A4WPK2"/>
<dbReference type="eggNOG" id="COG2227">
    <property type="taxonomic scope" value="Bacteria"/>
</dbReference>